<evidence type="ECO:0000256" key="9">
    <source>
        <dbReference type="SAM" id="Phobius"/>
    </source>
</evidence>
<keyword evidence="14" id="KW-1185">Reference proteome</keyword>
<keyword evidence="7" id="KW-0687">Ribonucleoprotein</keyword>
<dbReference type="InterPro" id="IPR046341">
    <property type="entry name" value="SET_dom_sf"/>
</dbReference>
<keyword evidence="3" id="KW-0158">Chromosome</keyword>
<feature type="transmembrane region" description="Helical" evidence="9">
    <location>
        <begin position="288"/>
        <end position="308"/>
    </location>
</feature>
<feature type="compositionally biased region" description="Low complexity" evidence="8">
    <location>
        <begin position="889"/>
        <end position="901"/>
    </location>
</feature>
<dbReference type="InterPro" id="IPR002902">
    <property type="entry name" value="GNK2"/>
</dbReference>
<dbReference type="Gene3D" id="3.30.430.20">
    <property type="entry name" value="Gnk2 domain, C-X8-C-X2-C motif"/>
    <property type="match status" value="2"/>
</dbReference>
<keyword evidence="6" id="KW-0689">Ribosomal protein</keyword>
<dbReference type="Proteomes" id="UP000824890">
    <property type="component" value="Unassembled WGS sequence"/>
</dbReference>
<sequence length="1039" mass="115732">MVVYLISPIARTLALIFISLPSLINTSQLDYDTLVFSQCDSSDTNILQKVTTKDPSYSNPNLLLRAQALYSFLSKLESESSRAKFFNTLVGNEQHAVSGWFQCREDYPSEICHRCVRELRDISSRLCGNATSARVHLRGCHMVYEIEHVDTPTSQANHHNYKLLETPERGLIHKICDGATAETLVGFEEMRTVALTAAETGVVDGHGFYEESYKLLHVVAQCDGHVEACDCGECVSAAAAAAAEECPWSTASQIYLEGCYVGYTYNPHEYPGDSYHEEGGKTSTGKSLAIVVGGVAALVFVAIFFLFLKSLRRKGDGTLLNRRSTSERRWENFAVSHKVRSPLSACNSIQFEKLPLQLLTLPQPTTESDLDMQPLLLTDERVRKACETTRELKIPDEKTLSVLKKLLQENGENWTLIKLDNYTALIDAIYSLDDEQEEEEEDKKKNETLSNANRGKHNVVVGTDSPATLKRKYETRSAASGSSTEEAQKHPSNGVVRNKKYKTIIRDITKGSESVEISLVDEVGTEHVPKFTYIPHNIVYQSAYVHVSLARISDDDCCVSCKGDCLLADFPCACARETGGEYAYSKDGLLKEEFLDTCLKMKKAPDSFSKFYCQDCPLERDDGKCEGHLIRKFIKECWRKCGCDMMCGNRVVQRGIRCQLQVYFTQEGKGWGIRTLQDLPKGTFVCEYIGEILTNTELYDRNIRSTSERHTYPVTLDADWGSEKDLKDEEALCLDATVCGNVARFVNHRCEDANLIDIPVQIETPDRHYYHIAFFTIRDVKAMDELTWDYLIDFHDESHPVKAFRCCCGSELCRDKKPKGSGGKSGERRKAVPAKKQAGLIGMLFGPIIDCNLYCPIGLMGKLLWAHNHYPGQHEIVVHNNLYTASSLPSSSSPTRAATMSKRGRGGTSGNKFRMSLGLPVAATVNCADNTGAKNLYIISVKGIKGRLNRLPSACVGDMVMATVKKGKPDLRKKVLPAVIVRQRKPWRRKDGVFMYFEDNAGVIVNPKGEMKGSAITGPIGKECADLWPRIASAANAIV</sequence>
<feature type="region of interest" description="Disordered" evidence="8">
    <location>
        <begin position="436"/>
        <end position="493"/>
    </location>
</feature>
<dbReference type="SUPFAM" id="SSF50193">
    <property type="entry name" value="Ribosomal protein L14"/>
    <property type="match status" value="1"/>
</dbReference>
<evidence type="ECO:0000313" key="14">
    <source>
        <dbReference type="Proteomes" id="UP000824890"/>
    </source>
</evidence>
<evidence type="ECO:0000259" key="10">
    <source>
        <dbReference type="PROSITE" id="PS50280"/>
    </source>
</evidence>
<name>A0ABQ8DEX2_BRANA</name>
<evidence type="ECO:0000313" key="13">
    <source>
        <dbReference type="EMBL" id="KAH0927896.1"/>
    </source>
</evidence>
<organism evidence="13 14">
    <name type="scientific">Brassica napus</name>
    <name type="common">Rape</name>
    <dbReference type="NCBI Taxonomy" id="3708"/>
    <lineage>
        <taxon>Eukaryota</taxon>
        <taxon>Viridiplantae</taxon>
        <taxon>Streptophyta</taxon>
        <taxon>Embryophyta</taxon>
        <taxon>Tracheophyta</taxon>
        <taxon>Spermatophyta</taxon>
        <taxon>Magnoliopsida</taxon>
        <taxon>eudicotyledons</taxon>
        <taxon>Gunneridae</taxon>
        <taxon>Pentapetalae</taxon>
        <taxon>rosids</taxon>
        <taxon>malvids</taxon>
        <taxon>Brassicales</taxon>
        <taxon>Brassicaceae</taxon>
        <taxon>Brassiceae</taxon>
        <taxon>Brassica</taxon>
    </lineage>
</organism>
<feature type="domain" description="Gnk2-homologous" evidence="12">
    <location>
        <begin position="169"/>
        <end position="268"/>
    </location>
</feature>
<dbReference type="Pfam" id="PF01657">
    <property type="entry name" value="Stress-antifung"/>
    <property type="match status" value="2"/>
</dbReference>
<keyword evidence="4" id="KW-0732">Signal</keyword>
<dbReference type="SUPFAM" id="SSF82199">
    <property type="entry name" value="SET domain"/>
    <property type="match status" value="1"/>
</dbReference>
<dbReference type="Pfam" id="PF00856">
    <property type="entry name" value="SET"/>
    <property type="match status" value="1"/>
</dbReference>
<dbReference type="CDD" id="cd10538">
    <property type="entry name" value="SET_SETDB-like"/>
    <property type="match status" value="1"/>
</dbReference>
<dbReference type="Gene3D" id="1.10.8.850">
    <property type="entry name" value="Histone-lysine N methyltransferase , C-terminal domain-like"/>
    <property type="match status" value="1"/>
</dbReference>
<evidence type="ECO:0000256" key="1">
    <source>
        <dbReference type="ARBA" id="ARBA00004286"/>
    </source>
</evidence>
<keyword evidence="9" id="KW-1133">Transmembrane helix</keyword>
<dbReference type="NCBIfam" id="NF006344">
    <property type="entry name" value="PRK08571.1"/>
    <property type="match status" value="1"/>
</dbReference>
<dbReference type="HAMAP" id="MF_01367">
    <property type="entry name" value="Ribosomal_uL14"/>
    <property type="match status" value="1"/>
</dbReference>
<evidence type="ECO:0000259" key="12">
    <source>
        <dbReference type="PROSITE" id="PS51473"/>
    </source>
</evidence>
<dbReference type="Pfam" id="PF10440">
    <property type="entry name" value="WIYLD"/>
    <property type="match status" value="1"/>
</dbReference>
<dbReference type="InterPro" id="IPR043017">
    <property type="entry name" value="WIYLD_dom_sf"/>
</dbReference>
<evidence type="ECO:0000256" key="5">
    <source>
        <dbReference type="ARBA" id="ARBA00022737"/>
    </source>
</evidence>
<dbReference type="CDD" id="cd23509">
    <property type="entry name" value="Gnk2-like"/>
    <property type="match status" value="2"/>
</dbReference>
<dbReference type="PANTHER" id="PTHR46450">
    <property type="entry name" value="INACTIVE HISTONE-LYSINE N-METHYLTRANSFERASE SUVR1-RELATED"/>
    <property type="match status" value="1"/>
</dbReference>
<accession>A0ABQ8DEX2</accession>
<evidence type="ECO:0000256" key="2">
    <source>
        <dbReference type="ARBA" id="ARBA00010745"/>
    </source>
</evidence>
<dbReference type="EMBL" id="JAGKQM010000005">
    <property type="protein sequence ID" value="KAH0927896.1"/>
    <property type="molecule type" value="Genomic_DNA"/>
</dbReference>
<comment type="caution">
    <text evidence="13">The sequence shown here is derived from an EMBL/GenBank/DDBJ whole genome shotgun (WGS) entry which is preliminary data.</text>
</comment>
<dbReference type="InterPro" id="IPR025776">
    <property type="entry name" value="SUVR4/1/2"/>
</dbReference>
<dbReference type="PROSITE" id="PS51580">
    <property type="entry name" value="SAM_MT43_3"/>
    <property type="match status" value="1"/>
</dbReference>
<gene>
    <name evidence="13" type="ORF">HID58_020152</name>
</gene>
<dbReference type="Pfam" id="PF00238">
    <property type="entry name" value="Ribosomal_L14"/>
    <property type="match status" value="1"/>
</dbReference>
<feature type="domain" description="Gnk2-homologous" evidence="12">
    <location>
        <begin position="45"/>
        <end position="149"/>
    </location>
</feature>
<evidence type="ECO:0000256" key="7">
    <source>
        <dbReference type="ARBA" id="ARBA00023274"/>
    </source>
</evidence>
<dbReference type="InterPro" id="IPR001214">
    <property type="entry name" value="SET_dom"/>
</dbReference>
<dbReference type="PROSITE" id="PS50867">
    <property type="entry name" value="PRE_SET"/>
    <property type="match status" value="1"/>
</dbReference>
<dbReference type="InterPro" id="IPR019972">
    <property type="entry name" value="Ribosomal_uL14_CS"/>
</dbReference>
<proteinExistence type="inferred from homology"/>
<dbReference type="SMART" id="SM00468">
    <property type="entry name" value="PreSET"/>
    <property type="match status" value="1"/>
</dbReference>
<dbReference type="SMART" id="SM00317">
    <property type="entry name" value="SET"/>
    <property type="match status" value="1"/>
</dbReference>
<feature type="region of interest" description="Disordered" evidence="8">
    <location>
        <begin position="889"/>
        <end position="909"/>
    </location>
</feature>
<evidence type="ECO:0000259" key="11">
    <source>
        <dbReference type="PROSITE" id="PS50867"/>
    </source>
</evidence>
<dbReference type="SMART" id="SM01374">
    <property type="entry name" value="Ribosomal_L14"/>
    <property type="match status" value="1"/>
</dbReference>
<protein>
    <submittedName>
        <fullName evidence="13">Uncharacterized protein</fullName>
    </submittedName>
</protein>
<dbReference type="PROSITE" id="PS50280">
    <property type="entry name" value="SET"/>
    <property type="match status" value="1"/>
</dbReference>
<dbReference type="InterPro" id="IPR018848">
    <property type="entry name" value="WIYLD_domain"/>
</dbReference>
<evidence type="ECO:0000256" key="4">
    <source>
        <dbReference type="ARBA" id="ARBA00022729"/>
    </source>
</evidence>
<keyword evidence="9" id="KW-0472">Membrane</keyword>
<dbReference type="Gene3D" id="2.170.270.10">
    <property type="entry name" value="SET domain"/>
    <property type="match status" value="1"/>
</dbReference>
<dbReference type="InterPro" id="IPR007728">
    <property type="entry name" value="Pre-SET_dom"/>
</dbReference>
<dbReference type="PROSITE" id="PS00049">
    <property type="entry name" value="RIBOSOMAL_L14"/>
    <property type="match status" value="1"/>
</dbReference>
<feature type="domain" description="SET" evidence="10">
    <location>
        <begin position="658"/>
        <end position="791"/>
    </location>
</feature>
<comment type="subcellular location">
    <subcellularLocation>
        <location evidence="1">Chromosome</location>
    </subcellularLocation>
</comment>
<dbReference type="InterPro" id="IPR000218">
    <property type="entry name" value="Ribosomal_uL14"/>
</dbReference>
<dbReference type="CDD" id="cd00337">
    <property type="entry name" value="Ribosomal_uL14"/>
    <property type="match status" value="1"/>
</dbReference>
<comment type="similarity">
    <text evidence="2">Belongs to the universal ribosomal protein uL14 family.</text>
</comment>
<dbReference type="InterPro" id="IPR036853">
    <property type="entry name" value="Ribosomal_uL14_sf"/>
</dbReference>
<keyword evidence="5" id="KW-0677">Repeat</keyword>
<dbReference type="Pfam" id="PF05033">
    <property type="entry name" value="Pre-SET"/>
    <property type="match status" value="1"/>
</dbReference>
<feature type="domain" description="Pre-SET" evidence="11">
    <location>
        <begin position="557"/>
        <end position="655"/>
    </location>
</feature>
<keyword evidence="9" id="KW-0812">Transmembrane</keyword>
<reference evidence="13 14" key="1">
    <citation type="submission" date="2021-05" db="EMBL/GenBank/DDBJ databases">
        <title>Genome Assembly of Synthetic Allotetraploid Brassica napus Reveals Homoeologous Exchanges between Subgenomes.</title>
        <authorList>
            <person name="Davis J.T."/>
        </authorList>
    </citation>
    <scope>NUCLEOTIDE SEQUENCE [LARGE SCALE GENOMIC DNA]</scope>
    <source>
        <strain evidence="14">cv. Da-Ae</strain>
        <tissue evidence="13">Seedling</tissue>
    </source>
</reference>
<evidence type="ECO:0000256" key="6">
    <source>
        <dbReference type="ARBA" id="ARBA00022980"/>
    </source>
</evidence>
<evidence type="ECO:0000256" key="8">
    <source>
        <dbReference type="SAM" id="MobiDB-lite"/>
    </source>
</evidence>
<dbReference type="PANTHER" id="PTHR46450:SF17">
    <property type="entry name" value="SET DOMAIN-CONTAINING PROTEIN"/>
    <property type="match status" value="1"/>
</dbReference>
<dbReference type="InterPro" id="IPR038408">
    <property type="entry name" value="GNK2_sf"/>
</dbReference>
<dbReference type="Gene3D" id="2.40.150.20">
    <property type="entry name" value="Ribosomal protein L14"/>
    <property type="match status" value="1"/>
</dbReference>
<dbReference type="PROSITE" id="PS51473">
    <property type="entry name" value="GNK2"/>
    <property type="match status" value="2"/>
</dbReference>
<evidence type="ECO:0000256" key="3">
    <source>
        <dbReference type="ARBA" id="ARBA00022454"/>
    </source>
</evidence>